<dbReference type="KEGG" id="cid:P73_2060"/>
<dbReference type="GO" id="GO:0003700">
    <property type="term" value="F:DNA-binding transcription factor activity"/>
    <property type="evidence" value="ECO:0007669"/>
    <property type="project" value="InterPro"/>
</dbReference>
<comment type="similarity">
    <text evidence="1">Belongs to the LysR transcriptional regulatory family.</text>
</comment>
<dbReference type="OrthoDB" id="9813056at2"/>
<sequence length="315" mass="34970">MSTYNPGDMIMFAKVAECRSISAAARALNRPKASVSRSVSRLEDALGVRLIERSSRHLSLTEIGERFLVHCQQVALEISEAEAAVESMKGTVSGVLRVAVPLVFGRFVLAPILPRFMAAHPELRVNIKITDQTIHPIEEGFDMVIRASPLEDSSLISRLLGESFYAPYASPGYLARHAPITRPADLTDHNLLDYLNGAESRVMAFDREGEVERVEIRAHLDLNDAIIRRDAAIQGLGIAMLPDSTCRDAVAKGELVPVLPDWTMERAVRLYALWPSRRNLLPRLRIFVDFLATEVPVEMGNISEETGKVEFRGMP</sequence>
<evidence type="ECO:0000256" key="4">
    <source>
        <dbReference type="ARBA" id="ARBA00023163"/>
    </source>
</evidence>
<dbReference type="RefSeq" id="WP_052453158.1">
    <property type="nucleotide sequence ID" value="NZ_CP004393.1"/>
</dbReference>
<dbReference type="PANTHER" id="PTHR30537:SF68">
    <property type="entry name" value="TRANSCRIPTIONAL REGULATOR-RELATED"/>
    <property type="match status" value="1"/>
</dbReference>
<keyword evidence="3" id="KW-0238">DNA-binding</keyword>
<dbReference type="Gene3D" id="1.10.10.10">
    <property type="entry name" value="Winged helix-like DNA-binding domain superfamily/Winged helix DNA-binding domain"/>
    <property type="match status" value="1"/>
</dbReference>
<dbReference type="FunFam" id="1.10.10.10:FF:000001">
    <property type="entry name" value="LysR family transcriptional regulator"/>
    <property type="match status" value="1"/>
</dbReference>
<evidence type="ECO:0000256" key="3">
    <source>
        <dbReference type="ARBA" id="ARBA00023125"/>
    </source>
</evidence>
<accession>A0A0B5E060</accession>
<dbReference type="GO" id="GO:0006351">
    <property type="term" value="P:DNA-templated transcription"/>
    <property type="evidence" value="ECO:0007669"/>
    <property type="project" value="TreeGrafter"/>
</dbReference>
<dbReference type="InterPro" id="IPR005119">
    <property type="entry name" value="LysR_subst-bd"/>
</dbReference>
<gene>
    <name evidence="6" type="ORF">P73_2060</name>
</gene>
<reference evidence="6 7" key="1">
    <citation type="journal article" date="2014" name="Int. J. Syst. Evol. Microbiol.">
        <title>Celeribacter indicus sp. nov., a polycyclic aromatic hydrocarbon-degrading bacterium from deep-sea sediment and reclassification of Huaishuia halophila as Celeribacter halophilus comb. nov.</title>
        <authorList>
            <person name="Lai Q."/>
            <person name="Cao J."/>
            <person name="Yuan J."/>
            <person name="Li F."/>
            <person name="Shao Z."/>
        </authorList>
    </citation>
    <scope>NUCLEOTIDE SEQUENCE [LARGE SCALE GENOMIC DNA]</scope>
    <source>
        <strain evidence="6">P73</strain>
    </source>
</reference>
<dbReference type="STRING" id="1208324.P73_2060"/>
<evidence type="ECO:0000256" key="1">
    <source>
        <dbReference type="ARBA" id="ARBA00009437"/>
    </source>
</evidence>
<organism evidence="6 7">
    <name type="scientific">Celeribacter indicus</name>
    <dbReference type="NCBI Taxonomy" id="1208324"/>
    <lineage>
        <taxon>Bacteria</taxon>
        <taxon>Pseudomonadati</taxon>
        <taxon>Pseudomonadota</taxon>
        <taxon>Alphaproteobacteria</taxon>
        <taxon>Rhodobacterales</taxon>
        <taxon>Roseobacteraceae</taxon>
        <taxon>Celeribacter</taxon>
    </lineage>
</organism>
<dbReference type="CDD" id="cd08422">
    <property type="entry name" value="PBP2_CrgA_like"/>
    <property type="match status" value="1"/>
</dbReference>
<keyword evidence="2" id="KW-0805">Transcription regulation</keyword>
<dbReference type="InterPro" id="IPR000847">
    <property type="entry name" value="LysR_HTH_N"/>
</dbReference>
<dbReference type="SUPFAM" id="SSF46785">
    <property type="entry name" value="Winged helix' DNA-binding domain"/>
    <property type="match status" value="1"/>
</dbReference>
<evidence type="ECO:0000256" key="2">
    <source>
        <dbReference type="ARBA" id="ARBA00023015"/>
    </source>
</evidence>
<dbReference type="PANTHER" id="PTHR30537">
    <property type="entry name" value="HTH-TYPE TRANSCRIPTIONAL REGULATOR"/>
    <property type="match status" value="1"/>
</dbReference>
<evidence type="ECO:0000313" key="6">
    <source>
        <dbReference type="EMBL" id="AJE46775.1"/>
    </source>
</evidence>
<dbReference type="HOGENOM" id="CLU_039613_16_2_5"/>
<dbReference type="Pfam" id="PF03466">
    <property type="entry name" value="LysR_substrate"/>
    <property type="match status" value="1"/>
</dbReference>
<dbReference type="InterPro" id="IPR036390">
    <property type="entry name" value="WH_DNA-bd_sf"/>
</dbReference>
<keyword evidence="4" id="KW-0804">Transcription</keyword>
<dbReference type="AlphaFoldDB" id="A0A0B5E060"/>
<dbReference type="Gene3D" id="3.40.190.290">
    <property type="match status" value="1"/>
</dbReference>
<dbReference type="PROSITE" id="PS50931">
    <property type="entry name" value="HTH_LYSR"/>
    <property type="match status" value="1"/>
</dbReference>
<dbReference type="GO" id="GO:0043565">
    <property type="term" value="F:sequence-specific DNA binding"/>
    <property type="evidence" value="ECO:0007669"/>
    <property type="project" value="TreeGrafter"/>
</dbReference>
<evidence type="ECO:0000313" key="7">
    <source>
        <dbReference type="Proteomes" id="UP000031521"/>
    </source>
</evidence>
<keyword evidence="7" id="KW-1185">Reference proteome</keyword>
<dbReference type="EMBL" id="CP004393">
    <property type="protein sequence ID" value="AJE46775.1"/>
    <property type="molecule type" value="Genomic_DNA"/>
</dbReference>
<dbReference type="InterPro" id="IPR058163">
    <property type="entry name" value="LysR-type_TF_proteobact-type"/>
</dbReference>
<proteinExistence type="inferred from homology"/>
<dbReference type="SUPFAM" id="SSF53850">
    <property type="entry name" value="Periplasmic binding protein-like II"/>
    <property type="match status" value="1"/>
</dbReference>
<dbReference type="InterPro" id="IPR036388">
    <property type="entry name" value="WH-like_DNA-bd_sf"/>
</dbReference>
<protein>
    <submittedName>
        <fullName evidence="6">LysR family transcriptional regulator</fullName>
    </submittedName>
</protein>
<dbReference type="Proteomes" id="UP000031521">
    <property type="component" value="Chromosome"/>
</dbReference>
<feature type="domain" description="HTH lysR-type" evidence="5">
    <location>
        <begin position="4"/>
        <end position="61"/>
    </location>
</feature>
<dbReference type="Pfam" id="PF00126">
    <property type="entry name" value="HTH_1"/>
    <property type="match status" value="1"/>
</dbReference>
<evidence type="ECO:0000259" key="5">
    <source>
        <dbReference type="PROSITE" id="PS50931"/>
    </source>
</evidence>
<name>A0A0B5E060_9RHOB</name>